<proteinExistence type="inferred from homology"/>
<dbReference type="GO" id="GO:0072344">
    <property type="term" value="P:rescue of stalled ribosome"/>
    <property type="evidence" value="ECO:0007669"/>
    <property type="project" value="TreeGrafter"/>
</dbReference>
<feature type="compositionally biased region" description="Basic residues" evidence="2">
    <location>
        <begin position="120"/>
        <end position="131"/>
    </location>
</feature>
<dbReference type="PANTHER" id="PTHR47814">
    <property type="entry name" value="PEPTIDYL-TRNA HYDROLASE ARFB"/>
    <property type="match status" value="1"/>
</dbReference>
<dbReference type="InterPro" id="IPR045853">
    <property type="entry name" value="Pep_chain_release_fac_I_sf"/>
</dbReference>
<evidence type="ECO:0000313" key="5">
    <source>
        <dbReference type="EMBL" id="CAB4991134.1"/>
    </source>
</evidence>
<name>A0A6J7NMD5_9ZZZZ</name>
<dbReference type="InterPro" id="IPR000352">
    <property type="entry name" value="Pep_chain_release_fac_I"/>
</dbReference>
<dbReference type="PANTHER" id="PTHR47814:SF1">
    <property type="entry name" value="PEPTIDYL-TRNA HYDROLASE ARFB"/>
    <property type="match status" value="1"/>
</dbReference>
<gene>
    <name evidence="4" type="ORF">UFOPK3001_00210</name>
    <name evidence="5" type="ORF">UFOPK3954_01169</name>
</gene>
<feature type="region of interest" description="Disordered" evidence="2">
    <location>
        <begin position="102"/>
        <end position="138"/>
    </location>
</feature>
<dbReference type="Gene3D" id="3.30.160.20">
    <property type="match status" value="1"/>
</dbReference>
<dbReference type="GO" id="GO:0043022">
    <property type="term" value="F:ribosome binding"/>
    <property type="evidence" value="ECO:0007669"/>
    <property type="project" value="TreeGrafter"/>
</dbReference>
<dbReference type="AlphaFoldDB" id="A0A6J7NMD5"/>
<dbReference type="GO" id="GO:0003747">
    <property type="term" value="F:translation release factor activity"/>
    <property type="evidence" value="ECO:0007669"/>
    <property type="project" value="InterPro"/>
</dbReference>
<dbReference type="EMBL" id="CAFAAJ010000009">
    <property type="protein sequence ID" value="CAB4790624.1"/>
    <property type="molecule type" value="Genomic_DNA"/>
</dbReference>
<accession>A0A6J7NMD5</accession>
<protein>
    <submittedName>
        <fullName evidence="5">Unannotated protein</fullName>
    </submittedName>
</protein>
<dbReference type="GO" id="GO:0004045">
    <property type="term" value="F:peptidyl-tRNA hydrolase activity"/>
    <property type="evidence" value="ECO:0007669"/>
    <property type="project" value="TreeGrafter"/>
</dbReference>
<evidence type="ECO:0000256" key="1">
    <source>
        <dbReference type="ARBA" id="ARBA00010835"/>
    </source>
</evidence>
<feature type="domain" description="Prokaryotic-type class I peptide chain release factors" evidence="3">
    <location>
        <begin position="12"/>
        <end position="128"/>
    </location>
</feature>
<evidence type="ECO:0000259" key="3">
    <source>
        <dbReference type="Pfam" id="PF00472"/>
    </source>
</evidence>
<dbReference type="NCBIfam" id="NF006718">
    <property type="entry name" value="PRK09256.1"/>
    <property type="match status" value="1"/>
</dbReference>
<sequence length="138" mass="15597">MDERDPVTPGGIRVDPASLSWRFTRSSGPGGQHVNTTSSRVELRCNLELAGLPAALFERISAAIRETEVRVVCSTERSQMRNRRLALERLAVRLDDAAEIPVERRASRPSRGQRQARLNDKKHRATRKADRKWRPSGD</sequence>
<dbReference type="Pfam" id="PF00472">
    <property type="entry name" value="RF-1"/>
    <property type="match status" value="1"/>
</dbReference>
<evidence type="ECO:0000256" key="2">
    <source>
        <dbReference type="SAM" id="MobiDB-lite"/>
    </source>
</evidence>
<dbReference type="EMBL" id="CAFBON010000110">
    <property type="protein sequence ID" value="CAB4991134.1"/>
    <property type="molecule type" value="Genomic_DNA"/>
</dbReference>
<dbReference type="SUPFAM" id="SSF75620">
    <property type="entry name" value="Release factor"/>
    <property type="match status" value="1"/>
</dbReference>
<reference evidence="5" key="1">
    <citation type="submission" date="2020-05" db="EMBL/GenBank/DDBJ databases">
        <authorList>
            <person name="Chiriac C."/>
            <person name="Salcher M."/>
            <person name="Ghai R."/>
            <person name="Kavagutti S V."/>
        </authorList>
    </citation>
    <scope>NUCLEOTIDE SEQUENCE</scope>
</reference>
<organism evidence="5">
    <name type="scientific">freshwater metagenome</name>
    <dbReference type="NCBI Taxonomy" id="449393"/>
    <lineage>
        <taxon>unclassified sequences</taxon>
        <taxon>metagenomes</taxon>
        <taxon>ecological metagenomes</taxon>
    </lineage>
</organism>
<evidence type="ECO:0000313" key="4">
    <source>
        <dbReference type="EMBL" id="CAB4790624.1"/>
    </source>
</evidence>
<comment type="similarity">
    <text evidence="1">Belongs to the prokaryotic/mitochondrial release factor family.</text>
</comment>